<name>A0A078AR66_STYLE</name>
<dbReference type="Proteomes" id="UP000039865">
    <property type="component" value="Unassembled WGS sequence"/>
</dbReference>
<accession>A0A078AR66</accession>
<proteinExistence type="predicted"/>
<organism evidence="2 3">
    <name type="scientific">Stylonychia lemnae</name>
    <name type="common">Ciliate</name>
    <dbReference type="NCBI Taxonomy" id="5949"/>
    <lineage>
        <taxon>Eukaryota</taxon>
        <taxon>Sar</taxon>
        <taxon>Alveolata</taxon>
        <taxon>Ciliophora</taxon>
        <taxon>Intramacronucleata</taxon>
        <taxon>Spirotrichea</taxon>
        <taxon>Stichotrichia</taxon>
        <taxon>Sporadotrichida</taxon>
        <taxon>Oxytrichidae</taxon>
        <taxon>Stylonychinae</taxon>
        <taxon>Stylonychia</taxon>
    </lineage>
</organism>
<protein>
    <submittedName>
        <fullName evidence="2">Uncharacterized protein</fullName>
    </submittedName>
</protein>
<evidence type="ECO:0000313" key="3">
    <source>
        <dbReference type="Proteomes" id="UP000039865"/>
    </source>
</evidence>
<evidence type="ECO:0000313" key="2">
    <source>
        <dbReference type="EMBL" id="CDW84461.1"/>
    </source>
</evidence>
<evidence type="ECO:0000256" key="1">
    <source>
        <dbReference type="SAM" id="MobiDB-lite"/>
    </source>
</evidence>
<dbReference type="AlphaFoldDB" id="A0A078AR66"/>
<gene>
    <name evidence="2" type="primary">Contig18373.g19515</name>
    <name evidence="2" type="ORF">STYLEM_13524</name>
</gene>
<dbReference type="EMBL" id="CCKQ01012820">
    <property type="protein sequence ID" value="CDW84461.1"/>
    <property type="molecule type" value="Genomic_DNA"/>
</dbReference>
<keyword evidence="3" id="KW-1185">Reference proteome</keyword>
<reference evidence="2 3" key="1">
    <citation type="submission" date="2014-06" db="EMBL/GenBank/DDBJ databases">
        <authorList>
            <person name="Swart Estienne"/>
        </authorList>
    </citation>
    <scope>NUCLEOTIDE SEQUENCE [LARGE SCALE GENOMIC DNA]</scope>
    <source>
        <strain evidence="2 3">130c</strain>
    </source>
</reference>
<dbReference type="InParanoid" id="A0A078AR66"/>
<feature type="region of interest" description="Disordered" evidence="1">
    <location>
        <begin position="280"/>
        <end position="308"/>
    </location>
</feature>
<sequence>MQQANNSTNIDDYSMSLDFGGSPYSLQNNKQLNQSFKLPSNSMLINSSQTYGLNEDLSVSFKKYDQQQFQGNQGIQKVVPSTLDGQYGQQQQSPYRDFSVDKLNQRHNIPSSGGTNLQQDINSSTKNLNPQMSTPYHTYKEGAHQIKNHGAAMLRNHIGVNQNIIMLNNQGQSGQTSIKASINGGLALPPSIGSTNIVHSKKIFQENNVLQSPGLMNQNKKSSILDNIQPISIDKGNMMMSQAPQQNLNNSQMNATMTGMFNQGQQNSQQQQISSNFTSPLINSTKHMGLNDISTTRPNQGVQNYKQQERQLQSFANKELDDFLREDYTQNNKRNY</sequence>